<dbReference type="Pfam" id="PF05768">
    <property type="entry name" value="Glrx-like"/>
    <property type="match status" value="1"/>
</dbReference>
<accession>Q3BQR0</accession>
<dbReference type="InterPro" id="IPR036249">
    <property type="entry name" value="Thioredoxin-like_sf"/>
</dbReference>
<name>Q3BQR0_XANE5</name>
<evidence type="ECO:0000313" key="2">
    <source>
        <dbReference type="Proteomes" id="UP000007069"/>
    </source>
</evidence>
<dbReference type="KEGG" id="xcv:XCV3172"/>
<dbReference type="InterPro" id="IPR008554">
    <property type="entry name" value="Glutaredoxin-like"/>
</dbReference>
<sequence>MVRQLLPLVHRQVALFVEDDGVLAHQGDALAGTNALQRGGDDVRVDQVGAVALQPEQHRLVGAMAAAGQGERAEDFGADAHHVLQAPGIEQPAMHEALGGAHRPHGVGGTRADTDLEQVERADSHACRRGERKGGYSSRSALAARLQRSMRARPMPLTLYQRDDCHLCDQALEVLAQARAGDFDSAFIDDDAALEVVYGARVPVLRDARGRELDWPFDRVRLRAWLDDDVAER</sequence>
<dbReference type="EMBL" id="AM039952">
    <property type="protein sequence ID" value="CAJ24903.1"/>
    <property type="molecule type" value="Genomic_DNA"/>
</dbReference>
<reference evidence="1 2" key="1">
    <citation type="journal article" date="2005" name="J. Bacteriol.">
        <title>Insights into genome plasticity and pathogenicity of the plant pathogenic Bacterium Xanthomonas campestris pv. vesicatoria revealed by the complete genome sequence.</title>
        <authorList>
            <person name="Thieme F."/>
            <person name="Koebnik R."/>
            <person name="Bekel T."/>
            <person name="Berger C."/>
            <person name="Boch J."/>
            <person name="Buettner D."/>
            <person name="Caldana C."/>
            <person name="Gaigalat L."/>
            <person name="Goesmann A."/>
            <person name="Kay S."/>
            <person name="Kirchner O."/>
            <person name="Lanz C."/>
            <person name="Linke B."/>
            <person name="McHardy A.C."/>
            <person name="Meyer F."/>
            <person name="Mittenhuber G."/>
            <person name="Nies D.H."/>
            <person name="Niesbach-Kloesgen U."/>
            <person name="Patschkowski T."/>
            <person name="Rueckert C."/>
            <person name="Rupp O."/>
            <person name="Schneicker S."/>
            <person name="Schuster S.C."/>
            <person name="Vorhoelter F.J."/>
            <person name="Weber E."/>
            <person name="Puehler A."/>
            <person name="Bonas U."/>
            <person name="Bartels D."/>
            <person name="Kaiser O."/>
        </authorList>
    </citation>
    <scope>NUCLEOTIDE SEQUENCE [LARGE SCALE GENOMIC DNA]</scope>
    <source>
        <strain evidence="1 2">85-10</strain>
    </source>
</reference>
<protein>
    <recommendedName>
        <fullName evidence="3">Glutaredoxin family protein</fullName>
    </recommendedName>
</protein>
<dbReference type="Proteomes" id="UP000007069">
    <property type="component" value="Chromosome"/>
</dbReference>
<dbReference type="STRING" id="456327.BJD11_06945"/>
<dbReference type="HOGENOM" id="CLU_1189521_0_0_6"/>
<dbReference type="SUPFAM" id="SSF52833">
    <property type="entry name" value="Thioredoxin-like"/>
    <property type="match status" value="1"/>
</dbReference>
<organism evidence="2">
    <name type="scientific">Xanthomonas euvesicatoria pv. vesicatoria (strain 85-10)</name>
    <name type="common">Xanthomonas campestris pv. vesicatoria</name>
    <dbReference type="NCBI Taxonomy" id="316273"/>
    <lineage>
        <taxon>Bacteria</taxon>
        <taxon>Pseudomonadati</taxon>
        <taxon>Pseudomonadota</taxon>
        <taxon>Gammaproteobacteria</taxon>
        <taxon>Lysobacterales</taxon>
        <taxon>Lysobacteraceae</taxon>
        <taxon>Xanthomonas</taxon>
    </lineage>
</organism>
<evidence type="ECO:0008006" key="3">
    <source>
        <dbReference type="Google" id="ProtNLM"/>
    </source>
</evidence>
<proteinExistence type="predicted"/>
<dbReference type="eggNOG" id="COG0695">
    <property type="taxonomic scope" value="Bacteria"/>
</dbReference>
<evidence type="ECO:0000313" key="1">
    <source>
        <dbReference type="EMBL" id="CAJ24903.1"/>
    </source>
</evidence>
<dbReference type="AlphaFoldDB" id="Q3BQR0"/>
<gene>
    <name evidence="1" type="ordered locus">XCV3172</name>
</gene>
<dbReference type="Gene3D" id="3.40.30.10">
    <property type="entry name" value="Glutaredoxin"/>
    <property type="match status" value="1"/>
</dbReference>